<proteinExistence type="predicted"/>
<sequence>MENQKFRITNWNAYNKALVNRGSITFWLDEEAFRPGMNQQRSTREDDLSAMRTLPSPLSWWLNVYFG</sequence>
<name>A0ABM7MZL6_ERWRD</name>
<evidence type="ECO:0008006" key="3">
    <source>
        <dbReference type="Google" id="ProtNLM"/>
    </source>
</evidence>
<accession>A0ABM7MZL6</accession>
<evidence type="ECO:0000313" key="2">
    <source>
        <dbReference type="Proteomes" id="UP000677515"/>
    </source>
</evidence>
<protein>
    <recommendedName>
        <fullName evidence="3">DDE family transposase</fullName>
    </recommendedName>
</protein>
<dbReference type="EMBL" id="AP024329">
    <property type="protein sequence ID" value="BCQ34664.1"/>
    <property type="molecule type" value="Genomic_DNA"/>
</dbReference>
<organism evidence="1 2">
    <name type="scientific">Erwinia rhapontici</name>
    <name type="common">Pectobacterium rhapontici</name>
    <dbReference type="NCBI Taxonomy" id="55212"/>
    <lineage>
        <taxon>Bacteria</taxon>
        <taxon>Pseudomonadati</taxon>
        <taxon>Pseudomonadota</taxon>
        <taxon>Gammaproteobacteria</taxon>
        <taxon>Enterobacterales</taxon>
        <taxon>Erwiniaceae</taxon>
        <taxon>Erwinia</taxon>
    </lineage>
</organism>
<reference evidence="1 2" key="1">
    <citation type="submission" date="2021-01" db="EMBL/GenBank/DDBJ databases">
        <title>Complete genome sequence of Erwinia rhapontici MAFF 311153.</title>
        <authorList>
            <person name="Morohoshi T."/>
            <person name="Someya N."/>
        </authorList>
    </citation>
    <scope>NUCLEOTIDE SEQUENCE [LARGE SCALE GENOMIC DNA]</scope>
    <source>
        <strain evidence="1 2">MAFF 311153</strain>
    </source>
</reference>
<dbReference type="Proteomes" id="UP000677515">
    <property type="component" value="Chromosome"/>
</dbReference>
<evidence type="ECO:0000313" key="1">
    <source>
        <dbReference type="EMBL" id="BCQ34664.1"/>
    </source>
</evidence>
<keyword evidence="2" id="KW-1185">Reference proteome</keyword>
<gene>
    <name evidence="1" type="ORF">ERHA53_20070</name>
</gene>